<dbReference type="AlphaFoldDB" id="A0A485KB09"/>
<evidence type="ECO:0000313" key="3">
    <source>
        <dbReference type="EMBL" id="VFT78807.1"/>
    </source>
</evidence>
<dbReference type="SUPFAM" id="SSF50729">
    <property type="entry name" value="PH domain-like"/>
    <property type="match status" value="1"/>
</dbReference>
<dbReference type="Pfam" id="PF00169">
    <property type="entry name" value="PH"/>
    <property type="match status" value="1"/>
</dbReference>
<accession>A0A485KB09</accession>
<dbReference type="OrthoDB" id="6108017at2759"/>
<organism evidence="3 4">
    <name type="scientific">Aphanomyces stellatus</name>
    <dbReference type="NCBI Taxonomy" id="120398"/>
    <lineage>
        <taxon>Eukaryota</taxon>
        <taxon>Sar</taxon>
        <taxon>Stramenopiles</taxon>
        <taxon>Oomycota</taxon>
        <taxon>Saprolegniomycetes</taxon>
        <taxon>Saprolegniales</taxon>
        <taxon>Verrucalvaceae</taxon>
        <taxon>Aphanomyces</taxon>
    </lineage>
</organism>
<gene>
    <name evidence="3" type="primary">Aste57867_1594</name>
    <name evidence="2" type="ORF">As57867_001593</name>
    <name evidence="3" type="ORF">ASTE57867_1594</name>
</gene>
<reference evidence="3 4" key="1">
    <citation type="submission" date="2019-03" db="EMBL/GenBank/DDBJ databases">
        <authorList>
            <person name="Gaulin E."/>
            <person name="Dumas B."/>
        </authorList>
    </citation>
    <scope>NUCLEOTIDE SEQUENCE [LARGE SCALE GENOMIC DNA]</scope>
    <source>
        <strain evidence="3">CBS 568.67</strain>
    </source>
</reference>
<name>A0A485KB09_9STRA</name>
<protein>
    <submittedName>
        <fullName evidence="3">Aste57867_1594 protein</fullName>
    </submittedName>
</protein>
<dbReference type="Gene3D" id="2.30.29.30">
    <property type="entry name" value="Pleckstrin-homology domain (PH domain)/Phosphotyrosine-binding domain (PTB)"/>
    <property type="match status" value="1"/>
</dbReference>
<proteinExistence type="predicted"/>
<dbReference type="EMBL" id="CAADRA010000136">
    <property type="protein sequence ID" value="VFT78807.1"/>
    <property type="molecule type" value="Genomic_DNA"/>
</dbReference>
<evidence type="ECO:0000313" key="2">
    <source>
        <dbReference type="EMBL" id="KAF0718601.1"/>
    </source>
</evidence>
<dbReference type="InterPro" id="IPR051707">
    <property type="entry name" value="PI-Interact_SigTrans_Reg"/>
</dbReference>
<dbReference type="PANTHER" id="PTHR14336">
    <property type="entry name" value="TANDEM PH DOMAIN CONTAINING PROTEIN"/>
    <property type="match status" value="1"/>
</dbReference>
<feature type="domain" description="PH" evidence="1">
    <location>
        <begin position="1"/>
        <end position="110"/>
    </location>
</feature>
<dbReference type="InterPro" id="IPR011993">
    <property type="entry name" value="PH-like_dom_sf"/>
</dbReference>
<keyword evidence="4" id="KW-1185">Reference proteome</keyword>
<evidence type="ECO:0000259" key="1">
    <source>
        <dbReference type="PROSITE" id="PS50003"/>
    </source>
</evidence>
<reference evidence="2" key="2">
    <citation type="submission" date="2019-06" db="EMBL/GenBank/DDBJ databases">
        <title>Genomics analysis of Aphanomyces spp. identifies a new class of oomycete effector associated with host adaptation.</title>
        <authorList>
            <person name="Gaulin E."/>
        </authorList>
    </citation>
    <scope>NUCLEOTIDE SEQUENCE</scope>
    <source>
        <strain evidence="2">CBS 578.67</strain>
    </source>
</reference>
<dbReference type="SMART" id="SM00233">
    <property type="entry name" value="PH"/>
    <property type="match status" value="1"/>
</dbReference>
<sequence length="113" mass="13065">MELKQGVLYKRGAGGFLKRKNWKRRFFQLSDSELRYFDTNSGVQKGVVKLSECDGIEALEMMPQDCPKTGKSASTSWRLAIKTRTRCFYLSATTEYELYEWAEAIKHVLARTL</sequence>
<evidence type="ECO:0000313" key="4">
    <source>
        <dbReference type="Proteomes" id="UP000332933"/>
    </source>
</evidence>
<dbReference type="PANTHER" id="PTHR14336:SF8">
    <property type="entry name" value="PROTEIN OPY1"/>
    <property type="match status" value="1"/>
</dbReference>
<dbReference type="InterPro" id="IPR001849">
    <property type="entry name" value="PH_domain"/>
</dbReference>
<dbReference type="PROSITE" id="PS50003">
    <property type="entry name" value="PH_DOMAIN"/>
    <property type="match status" value="1"/>
</dbReference>
<dbReference type="Proteomes" id="UP000332933">
    <property type="component" value="Unassembled WGS sequence"/>
</dbReference>
<dbReference type="EMBL" id="VJMH01000136">
    <property type="protein sequence ID" value="KAF0718601.1"/>
    <property type="molecule type" value="Genomic_DNA"/>
</dbReference>